<dbReference type="OrthoDB" id="377733at2759"/>
<dbReference type="SUPFAM" id="SSF81665">
    <property type="entry name" value="Calcium ATPase, transmembrane domain M"/>
    <property type="match status" value="1"/>
</dbReference>
<feature type="binding site" evidence="20">
    <location>
        <position position="684"/>
    </location>
    <ligand>
        <name>ATP</name>
        <dbReference type="ChEBI" id="CHEBI:30616"/>
    </ligand>
</feature>
<evidence type="ECO:0000256" key="20">
    <source>
        <dbReference type="PIRSR" id="PIRSR606539-2"/>
    </source>
</evidence>
<feature type="binding site" evidence="20">
    <location>
        <position position="628"/>
    </location>
    <ligand>
        <name>ATP</name>
        <dbReference type="ChEBI" id="CHEBI:30616"/>
    </ligand>
</feature>
<evidence type="ECO:0000256" key="5">
    <source>
        <dbReference type="ARBA" id="ARBA00008109"/>
    </source>
</evidence>
<proteinExistence type="inferred from homology"/>
<keyword evidence="14 22" id="KW-1133">Transmembrane helix</keyword>
<organism evidence="27 28">
    <name type="scientific">Tieghemostelium lacteum</name>
    <name type="common">Slime mold</name>
    <name type="synonym">Dictyostelium lacteum</name>
    <dbReference type="NCBI Taxonomy" id="361077"/>
    <lineage>
        <taxon>Eukaryota</taxon>
        <taxon>Amoebozoa</taxon>
        <taxon>Evosea</taxon>
        <taxon>Eumycetozoa</taxon>
        <taxon>Dictyostelia</taxon>
        <taxon>Dictyosteliales</taxon>
        <taxon>Raperosteliaceae</taxon>
        <taxon>Tieghemostelium</taxon>
    </lineage>
</organism>
<keyword evidence="12 21" id="KW-0460">Magnesium</keyword>
<keyword evidence="7" id="KW-0597">Phosphoprotein</keyword>
<name>A0A151Z8B5_TIELA</name>
<dbReference type="InterPro" id="IPR023299">
    <property type="entry name" value="ATPase_P-typ_cyto_dom_N"/>
</dbReference>
<dbReference type="FunFam" id="3.40.50.1000:FF:000001">
    <property type="entry name" value="Phospholipid-transporting ATPase IC"/>
    <property type="match status" value="1"/>
</dbReference>
<dbReference type="InterPro" id="IPR008250">
    <property type="entry name" value="ATPase_P-typ_transduc_dom_A_sf"/>
</dbReference>
<feature type="binding site" evidence="20">
    <location>
        <position position="882"/>
    </location>
    <ligand>
        <name>ATP</name>
        <dbReference type="ChEBI" id="CHEBI:30616"/>
    </ligand>
</feature>
<evidence type="ECO:0000256" key="15">
    <source>
        <dbReference type="ARBA" id="ARBA00023034"/>
    </source>
</evidence>
<dbReference type="GO" id="GO:0005802">
    <property type="term" value="C:trans-Golgi network"/>
    <property type="evidence" value="ECO:0007669"/>
    <property type="project" value="TreeGrafter"/>
</dbReference>
<comment type="subcellular location">
    <subcellularLocation>
        <location evidence="3">Cell membrane</location>
    </subcellularLocation>
    <subcellularLocation>
        <location evidence="4">Golgi apparatus</location>
    </subcellularLocation>
    <subcellularLocation>
        <location evidence="2 22">Membrane</location>
        <topology evidence="2 22">Multi-pass membrane protein</topology>
    </subcellularLocation>
</comment>
<dbReference type="NCBIfam" id="TIGR01494">
    <property type="entry name" value="ATPase_P-type"/>
    <property type="match status" value="2"/>
</dbReference>
<evidence type="ECO:0000256" key="3">
    <source>
        <dbReference type="ARBA" id="ARBA00004236"/>
    </source>
</evidence>
<keyword evidence="11 20" id="KW-0067">ATP-binding</keyword>
<evidence type="ECO:0000256" key="2">
    <source>
        <dbReference type="ARBA" id="ARBA00004141"/>
    </source>
</evidence>
<evidence type="ECO:0000256" key="1">
    <source>
        <dbReference type="ARBA" id="ARBA00001946"/>
    </source>
</evidence>
<dbReference type="InterPro" id="IPR036412">
    <property type="entry name" value="HAD-like_sf"/>
</dbReference>
<accession>A0A151Z8B5</accession>
<dbReference type="InterPro" id="IPR032631">
    <property type="entry name" value="P-type_ATPase_N"/>
</dbReference>
<feature type="transmembrane region" description="Helical" evidence="22">
    <location>
        <begin position="1122"/>
        <end position="1144"/>
    </location>
</feature>
<evidence type="ECO:0000313" key="27">
    <source>
        <dbReference type="EMBL" id="KYQ90192.1"/>
    </source>
</evidence>
<dbReference type="InterPro" id="IPR032630">
    <property type="entry name" value="P_typ_ATPase_c"/>
</dbReference>
<feature type="region of interest" description="Disordered" evidence="23">
    <location>
        <begin position="1"/>
        <end position="32"/>
    </location>
</feature>
<dbReference type="FunFam" id="2.70.150.10:FF:000021">
    <property type="entry name" value="Phospholipid-transporting ATPase"/>
    <property type="match status" value="1"/>
</dbReference>
<keyword evidence="15" id="KW-0333">Golgi apparatus</keyword>
<dbReference type="SFLD" id="SFLDS00003">
    <property type="entry name" value="Haloacid_Dehalogenase"/>
    <property type="match status" value="1"/>
</dbReference>
<evidence type="ECO:0000256" key="11">
    <source>
        <dbReference type="ARBA" id="ARBA00022840"/>
    </source>
</evidence>
<dbReference type="Pfam" id="PF00122">
    <property type="entry name" value="E1-E2_ATPase"/>
    <property type="match status" value="1"/>
</dbReference>
<comment type="caution">
    <text evidence="27">The sequence shown here is derived from an EMBL/GenBank/DDBJ whole genome shotgun (WGS) entry which is preliminary data.</text>
</comment>
<feature type="binding site" evidence="20">
    <location>
        <position position="766"/>
    </location>
    <ligand>
        <name>ATP</name>
        <dbReference type="ChEBI" id="CHEBI:30616"/>
    </ligand>
</feature>
<dbReference type="PRINTS" id="PR00119">
    <property type="entry name" value="CATATPASE"/>
</dbReference>
<keyword evidence="13 22" id="KW-1278">Translocase</keyword>
<comment type="cofactor">
    <cofactor evidence="1 21">
        <name>Mg(2+)</name>
        <dbReference type="ChEBI" id="CHEBI:18420"/>
    </cofactor>
</comment>
<dbReference type="FunFam" id="3.40.1110.10:FF:000087">
    <property type="entry name" value="Phospholipid-transporting ATPase"/>
    <property type="match status" value="1"/>
</dbReference>
<evidence type="ECO:0000256" key="7">
    <source>
        <dbReference type="ARBA" id="ARBA00022553"/>
    </source>
</evidence>
<feature type="binding site" evidence="20">
    <location>
        <position position="765"/>
    </location>
    <ligand>
        <name>ATP</name>
        <dbReference type="ChEBI" id="CHEBI:30616"/>
    </ligand>
</feature>
<feature type="binding site" evidence="20">
    <location>
        <position position="461"/>
    </location>
    <ligand>
        <name>ATP</name>
        <dbReference type="ChEBI" id="CHEBI:30616"/>
    </ligand>
</feature>
<evidence type="ECO:0000256" key="16">
    <source>
        <dbReference type="ARBA" id="ARBA00023136"/>
    </source>
</evidence>
<feature type="compositionally biased region" description="Polar residues" evidence="23">
    <location>
        <begin position="1176"/>
        <end position="1199"/>
    </location>
</feature>
<dbReference type="PANTHER" id="PTHR24092:SF150">
    <property type="entry name" value="PHOSPHOLIPID-TRANSPORTING ATPASE"/>
    <property type="match status" value="1"/>
</dbReference>
<feature type="compositionally biased region" description="Low complexity" evidence="23">
    <location>
        <begin position="11"/>
        <end position="28"/>
    </location>
</feature>
<gene>
    <name evidence="27" type="ORF">DLAC_08790</name>
</gene>
<dbReference type="SUPFAM" id="SSF56784">
    <property type="entry name" value="HAD-like"/>
    <property type="match status" value="1"/>
</dbReference>
<dbReference type="EC" id="7.6.2.1" evidence="22"/>
<dbReference type="InterPro" id="IPR059000">
    <property type="entry name" value="ATPase_P-type_domA"/>
</dbReference>
<keyword evidence="6" id="KW-1003">Cell membrane</keyword>
<feature type="binding site" evidence="20">
    <location>
        <position position="651"/>
    </location>
    <ligand>
        <name>ATP</name>
        <dbReference type="ChEBI" id="CHEBI:30616"/>
    </ligand>
</feature>
<evidence type="ECO:0000256" key="12">
    <source>
        <dbReference type="ARBA" id="ARBA00022842"/>
    </source>
</evidence>
<feature type="binding site" evidence="21">
    <location>
        <position position="883"/>
    </location>
    <ligand>
        <name>Mg(2+)</name>
        <dbReference type="ChEBI" id="CHEBI:18420"/>
    </ligand>
</feature>
<dbReference type="STRING" id="361077.A0A151Z8B5"/>
<feature type="binding site" evidence="20">
    <location>
        <position position="459"/>
    </location>
    <ligand>
        <name>ATP</name>
        <dbReference type="ChEBI" id="CHEBI:30616"/>
    </ligand>
</feature>
<dbReference type="PANTHER" id="PTHR24092">
    <property type="entry name" value="PROBABLE PHOSPHOLIPID-TRANSPORTING ATPASE"/>
    <property type="match status" value="1"/>
</dbReference>
<keyword evidence="9 21" id="KW-0479">Metal-binding</keyword>
<sequence length="1199" mass="135802">MSLLQSGLGGSNNMKSSTNSTTSLNPMNRSTGSHLEIPLKELKSNGIETDEIDIDLTPSNFPWYKKIYYYITNADQFIGVSRKIYVLNQSKNSEYRYCNNYVKTSKYTILSFIPKNLFEQFCRLANVYFLIISAFQLIPGVSPTGRFTTLGPLLVVLAITAVKEAYEDYRRHQQDDKVNHSRTQVLRGDHFQEIQWEELEVGDVVRVTNRQYIPADLLLLSSSEPGGICYIETANLDGETNLKPREALEETSQLQEPQQCVQGLQSAMIHCEHPNNRLYTFSGSVDMGNGDKVVPIGVKQVVLRGAMLRNTKWINGVVIFSGKDTKLMRNSIGTPSKRSSVERMTNIFIIFIFTFQLLLCGLCAIASGLFTENSKDAFYLNYTGSSAQNGGMSFMTFLILFNNLIPISLYVSMEVVKVFQAHFINNDLDMYHSESDTPALARTSNLNEELGQVGYIFSDKTGTLTQNKMSFKKCTIAGIVYGRDKSLAQNPSLSSITIPSNSNGNDVQVQQVVDLEEGLQQNQQQLLNQTFSHIDFKDPSLLFNLANHGTSETIREFMVILAVCHTVVSEVEGSTVTYQASSPDEYALVHAAKHFGFEFLSRTNKSITIRQQGRTEEYRYDILNILEFNSNRRRMSVIVRTPEQKIMLYCKGADSVIFERLSPSQPFADKTINHLQEFASEGLRTLCIARTEIQESTYQQWSQEYYTASTCINEREQELDRVAEIIEKNLFLLGATAIEDRLQDGVPETISLLRDAGIKIWVLTGDKQETAINIGFSCRLLTADMELIIINEQTKENCIIEINRKLDEINQQEVKNSMALIIDGNTLMYALDDGIAMSLLKLGVKCKSVICCRVSPLQKAQVVNLVRKNLNAITLSIGDGANDVNMIQTAHVGVGISGEEGLQAARSSDYAIAQFRFLARLLLVHGRYSYRRISKLICYCFYKNIALYLTQFCFTIFNGWSGQTYYERLTLTAYNVAWTFFPVLALGILDKDVSENACLSNPKLYTAGIKGYHFNTMVFLGWLLNGLYHSVVLFAFPAAIFRLGVPYEDGKTIGLFEMGTVSYTCVVLTVNLKLALETKRWTWINHLTTWGSIVIYFLWLIIFGKFFEIESFDVGSDLYSVIYKLGTCAEFYLTIIFVPLLALWRDFSWKYVKRNIFTRGYHIAQERDQEKKRSPSYHSNLQNSTYSFSQESTAQNDHK</sequence>
<dbReference type="Gene3D" id="3.40.1110.10">
    <property type="entry name" value="Calcium-transporting ATPase, cytoplasmic domain N"/>
    <property type="match status" value="1"/>
</dbReference>
<feature type="transmembrane region" description="Helical" evidence="22">
    <location>
        <begin position="1053"/>
        <end position="1076"/>
    </location>
</feature>
<feature type="binding site" evidence="20">
    <location>
        <position position="585"/>
    </location>
    <ligand>
        <name>ATP</name>
        <dbReference type="ChEBI" id="CHEBI:30616"/>
    </ligand>
</feature>
<comment type="similarity">
    <text evidence="5 22">Belongs to the cation transport ATPase (P-type) (TC 3.A.3) family. Type IV subfamily.</text>
</comment>
<comment type="catalytic activity">
    <reaction evidence="18">
        <text>a 1,2-diacyl-sn-glycero-3-phospho-L-serine(out) + ATP + H2O = a 1,2-diacyl-sn-glycero-3-phospho-L-serine(in) + ADP + phosphate + H(+)</text>
        <dbReference type="Rhea" id="RHEA:38567"/>
        <dbReference type="ChEBI" id="CHEBI:15377"/>
        <dbReference type="ChEBI" id="CHEBI:15378"/>
        <dbReference type="ChEBI" id="CHEBI:30616"/>
        <dbReference type="ChEBI" id="CHEBI:43474"/>
        <dbReference type="ChEBI" id="CHEBI:57262"/>
        <dbReference type="ChEBI" id="CHEBI:456216"/>
    </reaction>
    <physiologicalReaction direction="left-to-right" evidence="18">
        <dbReference type="Rhea" id="RHEA:38568"/>
    </physiologicalReaction>
</comment>
<evidence type="ECO:0000256" key="13">
    <source>
        <dbReference type="ARBA" id="ARBA00022967"/>
    </source>
</evidence>
<dbReference type="GO" id="GO:0090556">
    <property type="term" value="F:phosphatidylserine floppase activity"/>
    <property type="evidence" value="ECO:0007669"/>
    <property type="project" value="RHEA"/>
</dbReference>
<reference evidence="27 28" key="1">
    <citation type="submission" date="2015-12" db="EMBL/GenBank/DDBJ databases">
        <title>Dictyostelia acquired genes for synthesis and detection of signals that induce cell-type specialization by lateral gene transfer from prokaryotes.</title>
        <authorList>
            <person name="Gloeckner G."/>
            <person name="Schaap P."/>
        </authorList>
    </citation>
    <scope>NUCLEOTIDE SEQUENCE [LARGE SCALE GENOMIC DNA]</scope>
    <source>
        <strain evidence="27 28">TK</strain>
    </source>
</reference>
<feature type="transmembrane region" description="Helical" evidence="22">
    <location>
        <begin position="969"/>
        <end position="989"/>
    </location>
</feature>
<evidence type="ECO:0000259" key="26">
    <source>
        <dbReference type="Pfam" id="PF16212"/>
    </source>
</evidence>
<comment type="catalytic activity">
    <reaction evidence="17 22">
        <text>ATP + H2O + phospholipidSide 1 = ADP + phosphate + phospholipidSide 2.</text>
        <dbReference type="EC" id="7.6.2.1"/>
    </reaction>
</comment>
<evidence type="ECO:0000256" key="4">
    <source>
        <dbReference type="ARBA" id="ARBA00004555"/>
    </source>
</evidence>
<feature type="domain" description="P-type ATPase A" evidence="24">
    <location>
        <begin position="180"/>
        <end position="244"/>
    </location>
</feature>
<dbReference type="InterPro" id="IPR023298">
    <property type="entry name" value="ATPase_P-typ_TM_dom_sf"/>
</dbReference>
<feature type="transmembrane region" description="Helical" evidence="22">
    <location>
        <begin position="390"/>
        <end position="411"/>
    </location>
</feature>
<evidence type="ECO:0000259" key="24">
    <source>
        <dbReference type="Pfam" id="PF00122"/>
    </source>
</evidence>
<feature type="binding site" evidence="20">
    <location>
        <position position="853"/>
    </location>
    <ligand>
        <name>ATP</name>
        <dbReference type="ChEBI" id="CHEBI:30616"/>
    </ligand>
</feature>
<feature type="binding site" evidence="20">
    <location>
        <position position="460"/>
    </location>
    <ligand>
        <name>ATP</name>
        <dbReference type="ChEBI" id="CHEBI:30616"/>
    </ligand>
</feature>
<dbReference type="InterPro" id="IPR044492">
    <property type="entry name" value="P_typ_ATPase_HD_dom"/>
</dbReference>
<dbReference type="InterPro" id="IPR018303">
    <property type="entry name" value="ATPase_P-typ_P_site"/>
</dbReference>
<dbReference type="Pfam" id="PF16212">
    <property type="entry name" value="PhoLip_ATPase_C"/>
    <property type="match status" value="1"/>
</dbReference>
<feature type="binding site" evidence="20">
    <location>
        <position position="883"/>
    </location>
    <ligand>
        <name>ATP</name>
        <dbReference type="ChEBI" id="CHEBI:30616"/>
    </ligand>
</feature>
<dbReference type="SFLD" id="SFLDG00002">
    <property type="entry name" value="C1.7:_P-type_atpase_like"/>
    <property type="match status" value="1"/>
</dbReference>
<dbReference type="InterPro" id="IPR001757">
    <property type="entry name" value="P_typ_ATPase"/>
</dbReference>
<evidence type="ECO:0000256" key="19">
    <source>
        <dbReference type="PIRSR" id="PIRSR606539-1"/>
    </source>
</evidence>
<dbReference type="GO" id="GO:0045332">
    <property type="term" value="P:phospholipid translocation"/>
    <property type="evidence" value="ECO:0007669"/>
    <property type="project" value="TreeGrafter"/>
</dbReference>
<feature type="transmembrane region" description="Helical" evidence="22">
    <location>
        <begin position="144"/>
        <end position="162"/>
    </location>
</feature>
<feature type="transmembrane region" description="Helical" evidence="22">
    <location>
        <begin position="1019"/>
        <end position="1041"/>
    </location>
</feature>
<feature type="domain" description="P-type ATPase N-terminal" evidence="25">
    <location>
        <begin position="84"/>
        <end position="150"/>
    </location>
</feature>
<keyword evidence="16 22" id="KW-0472">Membrane</keyword>
<evidence type="ECO:0000256" key="9">
    <source>
        <dbReference type="ARBA" id="ARBA00022723"/>
    </source>
</evidence>
<dbReference type="CDD" id="cd02073">
    <property type="entry name" value="P-type_ATPase_APLT_Dnf-like"/>
    <property type="match status" value="1"/>
</dbReference>
<dbReference type="FunFam" id="3.40.50.1000:FF:000010">
    <property type="entry name" value="Phospholipid-transporting ATPase"/>
    <property type="match status" value="1"/>
</dbReference>
<dbReference type="SFLD" id="SFLDF00027">
    <property type="entry name" value="p-type_atpase"/>
    <property type="match status" value="1"/>
</dbReference>
<evidence type="ECO:0000256" key="22">
    <source>
        <dbReference type="RuleBase" id="RU362033"/>
    </source>
</evidence>
<evidence type="ECO:0000256" key="10">
    <source>
        <dbReference type="ARBA" id="ARBA00022741"/>
    </source>
</evidence>
<dbReference type="Gene3D" id="3.40.50.1000">
    <property type="entry name" value="HAD superfamily/HAD-like"/>
    <property type="match status" value="1"/>
</dbReference>
<evidence type="ECO:0000259" key="25">
    <source>
        <dbReference type="Pfam" id="PF16209"/>
    </source>
</evidence>
<evidence type="ECO:0000256" key="8">
    <source>
        <dbReference type="ARBA" id="ARBA00022692"/>
    </source>
</evidence>
<dbReference type="OMA" id="FIGTMEW"/>
<dbReference type="SUPFAM" id="SSF81653">
    <property type="entry name" value="Calcium ATPase, transduction domain A"/>
    <property type="match status" value="1"/>
</dbReference>
<keyword evidence="10 20" id="KW-0547">Nucleotide-binding</keyword>
<feature type="binding site" evidence="20">
    <location>
        <position position="859"/>
    </location>
    <ligand>
        <name>ATP</name>
        <dbReference type="ChEBI" id="CHEBI:30616"/>
    </ligand>
</feature>
<dbReference type="GO" id="GO:0016887">
    <property type="term" value="F:ATP hydrolysis activity"/>
    <property type="evidence" value="ECO:0007669"/>
    <property type="project" value="InterPro"/>
</dbReference>
<evidence type="ECO:0000256" key="23">
    <source>
        <dbReference type="SAM" id="MobiDB-lite"/>
    </source>
</evidence>
<feature type="transmembrane region" description="Helical" evidence="22">
    <location>
        <begin position="347"/>
        <end position="370"/>
    </location>
</feature>
<evidence type="ECO:0000256" key="17">
    <source>
        <dbReference type="ARBA" id="ARBA00034036"/>
    </source>
</evidence>
<feature type="binding site" evidence="20">
    <location>
        <position position="764"/>
    </location>
    <ligand>
        <name>ATP</name>
        <dbReference type="ChEBI" id="CHEBI:30616"/>
    </ligand>
</feature>
<dbReference type="SUPFAM" id="SSF81660">
    <property type="entry name" value="Metal cation-transporting ATPase, ATP-binding domain N"/>
    <property type="match status" value="1"/>
</dbReference>
<evidence type="ECO:0000256" key="21">
    <source>
        <dbReference type="PIRSR" id="PIRSR606539-3"/>
    </source>
</evidence>
<dbReference type="AlphaFoldDB" id="A0A151Z8B5"/>
<dbReference type="PROSITE" id="PS00154">
    <property type="entry name" value="ATPASE_E1_E2"/>
    <property type="match status" value="1"/>
</dbReference>
<dbReference type="EMBL" id="LODT01000037">
    <property type="protein sequence ID" value="KYQ90192.1"/>
    <property type="molecule type" value="Genomic_DNA"/>
</dbReference>
<dbReference type="InParanoid" id="A0A151Z8B5"/>
<feature type="region of interest" description="Disordered" evidence="23">
    <location>
        <begin position="1168"/>
        <end position="1199"/>
    </location>
</feature>
<dbReference type="InterPro" id="IPR006539">
    <property type="entry name" value="P-type_ATPase_IV"/>
</dbReference>
<evidence type="ECO:0000256" key="14">
    <source>
        <dbReference type="ARBA" id="ARBA00022989"/>
    </source>
</evidence>
<dbReference type="InterPro" id="IPR023214">
    <property type="entry name" value="HAD_sf"/>
</dbReference>
<feature type="domain" description="P-type ATPase C-terminal" evidence="26">
    <location>
        <begin position="905"/>
        <end position="1158"/>
    </location>
</feature>
<feature type="binding site" evidence="21">
    <location>
        <position position="879"/>
    </location>
    <ligand>
        <name>Mg(2+)</name>
        <dbReference type="ChEBI" id="CHEBI:18420"/>
    </ligand>
</feature>
<evidence type="ECO:0000256" key="18">
    <source>
        <dbReference type="ARBA" id="ARBA00051303"/>
    </source>
</evidence>
<feature type="transmembrane region" description="Helical" evidence="22">
    <location>
        <begin position="1083"/>
        <end position="1102"/>
    </location>
</feature>
<dbReference type="Proteomes" id="UP000076078">
    <property type="component" value="Unassembled WGS sequence"/>
</dbReference>
<keyword evidence="28" id="KW-1185">Reference proteome</keyword>
<dbReference type="Pfam" id="PF16209">
    <property type="entry name" value="PhoLip_ATPase_N"/>
    <property type="match status" value="1"/>
</dbReference>
<keyword evidence="8 22" id="KW-0812">Transmembrane</keyword>
<evidence type="ECO:0000256" key="6">
    <source>
        <dbReference type="ARBA" id="ARBA00022475"/>
    </source>
</evidence>
<feature type="active site" description="4-aspartylphosphate intermediate" evidence="19">
    <location>
        <position position="459"/>
    </location>
</feature>
<dbReference type="GO" id="GO:0005886">
    <property type="term" value="C:plasma membrane"/>
    <property type="evidence" value="ECO:0007669"/>
    <property type="project" value="UniProtKB-SubCell"/>
</dbReference>
<evidence type="ECO:0000313" key="28">
    <source>
        <dbReference type="Proteomes" id="UP000076078"/>
    </source>
</evidence>
<dbReference type="GO" id="GO:0000287">
    <property type="term" value="F:magnesium ion binding"/>
    <property type="evidence" value="ECO:0007669"/>
    <property type="project" value="UniProtKB-UniRule"/>
</dbReference>
<protein>
    <recommendedName>
        <fullName evidence="22">Phospholipid-transporting ATPase</fullName>
        <ecNumber evidence="22">7.6.2.1</ecNumber>
    </recommendedName>
</protein>
<feature type="transmembrane region" description="Helical" evidence="22">
    <location>
        <begin position="936"/>
        <end position="957"/>
    </location>
</feature>
<feature type="binding site" evidence="21">
    <location>
        <position position="459"/>
    </location>
    <ligand>
        <name>Mg(2+)</name>
        <dbReference type="ChEBI" id="CHEBI:18420"/>
    </ligand>
</feature>
<feature type="binding site" evidence="21">
    <location>
        <position position="461"/>
    </location>
    <ligand>
        <name>Mg(2+)</name>
        <dbReference type="ChEBI" id="CHEBI:18420"/>
    </ligand>
</feature>
<dbReference type="Gene3D" id="2.70.150.10">
    <property type="entry name" value="Calcium-transporting ATPase, cytoplasmic transduction domain A"/>
    <property type="match status" value="1"/>
</dbReference>
<dbReference type="FunCoup" id="A0A151Z8B5">
    <property type="interactions" value="4"/>
</dbReference>
<dbReference type="GO" id="GO:0005524">
    <property type="term" value="F:ATP binding"/>
    <property type="evidence" value="ECO:0007669"/>
    <property type="project" value="UniProtKB-UniRule"/>
</dbReference>
<dbReference type="Pfam" id="PF13246">
    <property type="entry name" value="Cation_ATPase"/>
    <property type="match status" value="1"/>
</dbReference>
<dbReference type="NCBIfam" id="TIGR01652">
    <property type="entry name" value="ATPase-Plipid"/>
    <property type="match status" value="1"/>
</dbReference>